<dbReference type="AlphaFoldDB" id="G9MLM7"/>
<proteinExistence type="predicted"/>
<dbReference type="InParanoid" id="G9MLM7"/>
<feature type="region of interest" description="Disordered" evidence="1">
    <location>
        <begin position="183"/>
        <end position="202"/>
    </location>
</feature>
<keyword evidence="3" id="KW-1185">Reference proteome</keyword>
<protein>
    <submittedName>
        <fullName evidence="2">Uncharacterized protein</fullName>
    </submittedName>
</protein>
<accession>G9MLM7</accession>
<organism evidence="2 3">
    <name type="scientific">Hypocrea virens (strain Gv29-8 / FGSC 10586)</name>
    <name type="common">Gliocladium virens</name>
    <name type="synonym">Trichoderma virens</name>
    <dbReference type="NCBI Taxonomy" id="413071"/>
    <lineage>
        <taxon>Eukaryota</taxon>
        <taxon>Fungi</taxon>
        <taxon>Dikarya</taxon>
        <taxon>Ascomycota</taxon>
        <taxon>Pezizomycotina</taxon>
        <taxon>Sordariomycetes</taxon>
        <taxon>Hypocreomycetidae</taxon>
        <taxon>Hypocreales</taxon>
        <taxon>Hypocreaceae</taxon>
        <taxon>Trichoderma</taxon>
    </lineage>
</organism>
<evidence type="ECO:0000256" key="1">
    <source>
        <dbReference type="SAM" id="MobiDB-lite"/>
    </source>
</evidence>
<comment type="caution">
    <text evidence="2">The sequence shown here is derived from an EMBL/GenBank/DDBJ whole genome shotgun (WGS) entry which is preliminary data.</text>
</comment>
<reference evidence="2 3" key="1">
    <citation type="journal article" date="2011" name="Genome Biol.">
        <title>Comparative genome sequence analysis underscores mycoparasitism as the ancestral life style of Trichoderma.</title>
        <authorList>
            <person name="Kubicek C.P."/>
            <person name="Herrera-Estrella A."/>
            <person name="Seidl-Seiboth V."/>
            <person name="Martinez D.A."/>
            <person name="Druzhinina I.S."/>
            <person name="Thon M."/>
            <person name="Zeilinger S."/>
            <person name="Casas-Flores S."/>
            <person name="Horwitz B.A."/>
            <person name="Mukherjee P.K."/>
            <person name="Mukherjee M."/>
            <person name="Kredics L."/>
            <person name="Alcaraz L.D."/>
            <person name="Aerts A."/>
            <person name="Antal Z."/>
            <person name="Atanasova L."/>
            <person name="Cervantes-Badillo M.G."/>
            <person name="Challacombe J."/>
            <person name="Chertkov O."/>
            <person name="McCluskey K."/>
            <person name="Coulpier F."/>
            <person name="Deshpande N."/>
            <person name="von Doehren H."/>
            <person name="Ebbole D.J."/>
            <person name="Esquivel-Naranjo E.U."/>
            <person name="Fekete E."/>
            <person name="Flipphi M."/>
            <person name="Glaser F."/>
            <person name="Gomez-Rodriguez E.Y."/>
            <person name="Gruber S."/>
            <person name="Han C."/>
            <person name="Henrissat B."/>
            <person name="Hermosa R."/>
            <person name="Hernandez-Onate M."/>
            <person name="Karaffa L."/>
            <person name="Kosti I."/>
            <person name="Le Crom S."/>
            <person name="Lindquist E."/>
            <person name="Lucas S."/>
            <person name="Luebeck M."/>
            <person name="Luebeck P.S."/>
            <person name="Margeot A."/>
            <person name="Metz B."/>
            <person name="Misra M."/>
            <person name="Nevalainen H."/>
            <person name="Omann M."/>
            <person name="Packer N."/>
            <person name="Perrone G."/>
            <person name="Uresti-Rivera E.E."/>
            <person name="Salamov A."/>
            <person name="Schmoll M."/>
            <person name="Seiboth B."/>
            <person name="Shapiro H."/>
            <person name="Sukno S."/>
            <person name="Tamayo-Ramos J.A."/>
            <person name="Tisch D."/>
            <person name="Wiest A."/>
            <person name="Wilkinson H.H."/>
            <person name="Zhang M."/>
            <person name="Coutinho P.M."/>
            <person name="Kenerley C.M."/>
            <person name="Monte E."/>
            <person name="Baker S.E."/>
            <person name="Grigoriev I.V."/>
        </authorList>
    </citation>
    <scope>NUCLEOTIDE SEQUENCE [LARGE SCALE GENOMIC DNA]</scope>
    <source>
        <strain evidence="3">Gv29-8 / FGSC 10586</strain>
    </source>
</reference>
<dbReference type="GeneID" id="25796170"/>
<dbReference type="EMBL" id="ABDF02000004">
    <property type="protein sequence ID" value="EHK24254.1"/>
    <property type="molecule type" value="Genomic_DNA"/>
</dbReference>
<evidence type="ECO:0000313" key="3">
    <source>
        <dbReference type="Proteomes" id="UP000007115"/>
    </source>
</evidence>
<name>G9MLM7_HYPVG</name>
<dbReference type="VEuPathDB" id="FungiDB:TRIVIDRAFT_61055"/>
<sequence length="362" mass="39145">MSKRPNGAFVAAGQGPESAPRVAVGSWRLWALVCGRVFGMELTGPGIARGIAAGRHGHDWLCSRSEEACGTGRSRRLSCHGSWTKYGAAITVLSLVNATLQYELRFPGTQPSRPVASRCRAALTEITSLPRPSKPTADPVTRIAKKMCHNAGSTAKCNWQVLAYIAVPTPCRQSASALASSLLSPTPAPVHTTPPGDQDSSGRWLMRHQQAQLAFQRRQERSAKWLPVAASKGPGLRAVINVAPREPIDILTDLPKREAFGKGPSLAAACLLRLLQPLLSCLVSLQPHPPRDRQGQGRIGAFKDTPYTSIDLQLVADEGTLSSQLRGRAWQDYSYKITLIALANRLVLDYSEILPVSVKKII</sequence>
<dbReference type="RefSeq" id="XP_013958467.1">
    <property type="nucleotide sequence ID" value="XM_014102992.1"/>
</dbReference>
<gene>
    <name evidence="2" type="ORF">TRIVIDRAFT_61055</name>
</gene>
<dbReference type="Proteomes" id="UP000007115">
    <property type="component" value="Unassembled WGS sequence"/>
</dbReference>
<dbReference type="HOGENOM" id="CLU_765176_0_0_1"/>
<evidence type="ECO:0000313" key="2">
    <source>
        <dbReference type="EMBL" id="EHK24254.1"/>
    </source>
</evidence>